<dbReference type="InterPro" id="IPR005078">
    <property type="entry name" value="Peptidase_C54"/>
</dbReference>
<feature type="domain" description="Peptidase C54 catalytic" evidence="14">
    <location>
        <begin position="359"/>
        <end position="698"/>
    </location>
</feature>
<feature type="compositionally biased region" description="Acidic residues" evidence="13">
    <location>
        <begin position="1026"/>
        <end position="1036"/>
    </location>
</feature>
<feature type="compositionally biased region" description="Low complexity" evidence="13">
    <location>
        <begin position="713"/>
        <end position="738"/>
    </location>
</feature>
<dbReference type="GO" id="GO:0035973">
    <property type="term" value="P:aggrephagy"/>
    <property type="evidence" value="ECO:0007669"/>
    <property type="project" value="TreeGrafter"/>
</dbReference>
<evidence type="ECO:0000256" key="2">
    <source>
        <dbReference type="ARBA" id="ARBA00004496"/>
    </source>
</evidence>
<feature type="compositionally biased region" description="Low complexity" evidence="13">
    <location>
        <begin position="421"/>
        <end position="447"/>
    </location>
</feature>
<accession>A0A4S8M8S6</accession>
<evidence type="ECO:0000256" key="3">
    <source>
        <dbReference type="ARBA" id="ARBA00010958"/>
    </source>
</evidence>
<feature type="compositionally biased region" description="Low complexity" evidence="13">
    <location>
        <begin position="745"/>
        <end position="763"/>
    </location>
</feature>
<evidence type="ECO:0000256" key="7">
    <source>
        <dbReference type="ARBA" id="ARBA00022801"/>
    </source>
</evidence>
<dbReference type="AlphaFoldDB" id="A0A4S8M8S6"/>
<sequence>MSSKHSRHTPSPSSPPTHQSQSKLPKFLQKPSTRDRSRSVNDGSVSSPEPSTSTFTSSKQTRRSKFLGGEKTVAEEPSPEPEETPVIVEPSPTTPVSIPRSRPRPERPIASDAPTSPSYPSTSPSSRIGDLPTRLSGWFSQTFSTSSTDLSLPTLLSHSQTHVSNSTSTGSATSPKPNRLVGASALLTAAKHGKGHLDKAMRYLLDSDATPDKCMDPIWLLGVQHPGYEPPQAAPPPSSFPAQTGTLGRRGSITGLGSPSSSSFRSSSSSEQSHGHIRSKSRGHGHSSSISNSSQSQSGSGFLSQSQPASSSPRNHSSSTSSSTTVQPSLYNSNISGSSTTSLTTKDLKHPGANWPPVFYADFTSRIWLTYRSHFTPIRDGRLADLNPPACEPIQHVPSSPKSGRTGSSIHSHKYTDSYKSDSSSTNMSHYSRTPSSPTSTMSTNTRKWNWPGLGGEKGWTSDTGWGCMLRTGQSLLANALLHVHLGRDWRRPPYPEMNKEYATYVQIVTWFLDTPDPAAPFSVHRMALAGKELGKDVGMWFGPSTAAGAIKTLVHAYPDSGLGVAVATEIALYQTDVYAASHGSSPVYPGGKRGKGGPSSWGHRPVLVLFGIRLGIEGVNPIYYDTIKLLYTFPQSVGIAGGRPSSSYYFVGSQADNLFYLDPHHARPAVPLRPPGVSGPDARPGSMADTLVAEKDEKERKRKLKDKKQHRSSSGGSSGSSGQPPASPASPTRTSSSFHPSPSPLQQQYSSTSATSATSGGSRFSVVSSTGAVERSGSYGSTSVSSQSPSRTESPVSVSMPRNTGDMDYSELVGIEEPTHSLDPLQVHYATAYSAAELKTFHCERVRKMPMSGLDPSMLIGFLCRDESEWIDLRRRIGELPKAFLSILDELPKWAAESDDNIGLESMSDDEDGLDMPDDDMEGDVSVEPSVEESGEGGEGDDLQQVEAEGDDESEKFYDSRSRSSESPSSAGASQEGGETGGGRRSGKREERGKSEEADTEEDPVDPITPGPTNTRFELEKDKPFEEDDIEDDWVDPSLSSLPTSPASSQSRDPVPEVVPVSKTKSNGSTSGSMKKKKKKEKQVPVPVPKVKLATAHPAKESFPFPVAGEDPPEISHSYSSSSSSGALGDQEEVPLSRTWEGRMHTARARDGGRTQSGGVKGILTDDWVDSDKT</sequence>
<dbReference type="OrthoDB" id="2960936at2759"/>
<keyword evidence="5" id="KW-0963">Cytoplasm</keyword>
<keyword evidence="4" id="KW-0813">Transport</keyword>
<feature type="compositionally biased region" description="Pro residues" evidence="13">
    <location>
        <begin position="228"/>
        <end position="239"/>
    </location>
</feature>
<keyword evidence="10" id="KW-0072">Autophagy</keyword>
<dbReference type="GO" id="GO:0000407">
    <property type="term" value="C:phagophore assembly site"/>
    <property type="evidence" value="ECO:0007669"/>
    <property type="project" value="UniProtKB-SubCell"/>
</dbReference>
<dbReference type="GO" id="GO:0015031">
    <property type="term" value="P:protein transport"/>
    <property type="evidence" value="ECO:0007669"/>
    <property type="project" value="UniProtKB-KW"/>
</dbReference>
<feature type="region of interest" description="Disordered" evidence="13">
    <location>
        <begin position="671"/>
        <end position="808"/>
    </location>
</feature>
<evidence type="ECO:0000256" key="6">
    <source>
        <dbReference type="ARBA" id="ARBA00022670"/>
    </source>
</evidence>
<feature type="compositionally biased region" description="Basic and acidic residues" evidence="13">
    <location>
        <begin position="956"/>
        <end position="965"/>
    </location>
</feature>
<feature type="compositionally biased region" description="Low complexity" evidence="13">
    <location>
        <begin position="44"/>
        <end position="58"/>
    </location>
</feature>
<dbReference type="InterPro" id="IPR046792">
    <property type="entry name" value="Peptidase_C54_cat"/>
</dbReference>
<dbReference type="GO" id="GO:0004197">
    <property type="term" value="F:cysteine-type endopeptidase activity"/>
    <property type="evidence" value="ECO:0007669"/>
    <property type="project" value="TreeGrafter"/>
</dbReference>
<dbReference type="SUPFAM" id="SSF54001">
    <property type="entry name" value="Cysteine proteinases"/>
    <property type="match status" value="2"/>
</dbReference>
<dbReference type="GO" id="GO:0034727">
    <property type="term" value="P:piecemeal microautophagy of the nucleus"/>
    <property type="evidence" value="ECO:0007669"/>
    <property type="project" value="TreeGrafter"/>
</dbReference>
<feature type="region of interest" description="Disordered" evidence="13">
    <location>
        <begin position="386"/>
        <end position="447"/>
    </location>
</feature>
<evidence type="ECO:0000256" key="12">
    <source>
        <dbReference type="ARBA" id="ARBA00030240"/>
    </source>
</evidence>
<comment type="similarity">
    <text evidence="3">Belongs to the peptidase C54 family.</text>
</comment>
<feature type="compositionally biased region" description="Low complexity" evidence="13">
    <location>
        <begin position="966"/>
        <end position="978"/>
    </location>
</feature>
<dbReference type="GO" id="GO:0000423">
    <property type="term" value="P:mitophagy"/>
    <property type="evidence" value="ECO:0007669"/>
    <property type="project" value="TreeGrafter"/>
</dbReference>
<feature type="compositionally biased region" description="Low complexity" evidence="13">
    <location>
        <begin position="1062"/>
        <end position="1074"/>
    </location>
</feature>
<evidence type="ECO:0000256" key="13">
    <source>
        <dbReference type="SAM" id="MobiDB-lite"/>
    </source>
</evidence>
<evidence type="ECO:0000256" key="9">
    <source>
        <dbReference type="ARBA" id="ARBA00022927"/>
    </source>
</evidence>
<dbReference type="GO" id="GO:0019786">
    <property type="term" value="F:protein-phosphatidylethanolamide deconjugating activity"/>
    <property type="evidence" value="ECO:0007669"/>
    <property type="project" value="InterPro"/>
</dbReference>
<feature type="domain" description="Peptidase C54 catalytic" evidence="14">
    <location>
        <begin position="821"/>
        <end position="876"/>
    </location>
</feature>
<feature type="region of interest" description="Disordered" evidence="13">
    <location>
        <begin position="1"/>
        <end position="134"/>
    </location>
</feature>
<comment type="catalytic activity">
    <reaction evidence="11">
        <text>[protein]-C-terminal L-amino acid-glycyl-phosphatidylethanolamide + H2O = [protein]-C-terminal L-amino acid-glycine + a 1,2-diacyl-sn-glycero-3-phosphoethanolamine</text>
        <dbReference type="Rhea" id="RHEA:67548"/>
        <dbReference type="Rhea" id="RHEA-COMP:17323"/>
        <dbReference type="Rhea" id="RHEA-COMP:17324"/>
        <dbReference type="ChEBI" id="CHEBI:15377"/>
        <dbReference type="ChEBI" id="CHEBI:64612"/>
        <dbReference type="ChEBI" id="CHEBI:172940"/>
        <dbReference type="ChEBI" id="CHEBI:172941"/>
    </reaction>
    <physiologicalReaction direction="left-to-right" evidence="11">
        <dbReference type="Rhea" id="RHEA:67549"/>
    </physiologicalReaction>
</comment>
<dbReference type="InterPro" id="IPR038765">
    <property type="entry name" value="Papain-like_cys_pep_sf"/>
</dbReference>
<feature type="compositionally biased region" description="Low complexity" evidence="13">
    <location>
        <begin position="336"/>
        <end position="345"/>
    </location>
</feature>
<evidence type="ECO:0000256" key="10">
    <source>
        <dbReference type="ARBA" id="ARBA00023006"/>
    </source>
</evidence>
<dbReference type="GO" id="GO:0016485">
    <property type="term" value="P:protein processing"/>
    <property type="evidence" value="ECO:0007669"/>
    <property type="project" value="TreeGrafter"/>
</dbReference>
<feature type="compositionally biased region" description="Low complexity" evidence="13">
    <location>
        <begin position="1038"/>
        <end position="1052"/>
    </location>
</feature>
<dbReference type="PANTHER" id="PTHR22624">
    <property type="entry name" value="CYSTEINE PROTEASE ATG4"/>
    <property type="match status" value="1"/>
</dbReference>
<gene>
    <name evidence="15" type="ORF">K435DRAFT_720380</name>
</gene>
<evidence type="ECO:0000259" key="14">
    <source>
        <dbReference type="Pfam" id="PF03416"/>
    </source>
</evidence>
<evidence type="ECO:0000256" key="4">
    <source>
        <dbReference type="ARBA" id="ARBA00022448"/>
    </source>
</evidence>
<feature type="compositionally biased region" description="Basic and acidic residues" evidence="13">
    <location>
        <begin position="1141"/>
        <end position="1154"/>
    </location>
</feature>
<organism evidence="15 16">
    <name type="scientific">Dendrothele bispora (strain CBS 962.96)</name>
    <dbReference type="NCBI Taxonomy" id="1314807"/>
    <lineage>
        <taxon>Eukaryota</taxon>
        <taxon>Fungi</taxon>
        <taxon>Dikarya</taxon>
        <taxon>Basidiomycota</taxon>
        <taxon>Agaricomycotina</taxon>
        <taxon>Agaricomycetes</taxon>
        <taxon>Agaricomycetidae</taxon>
        <taxon>Agaricales</taxon>
        <taxon>Agaricales incertae sedis</taxon>
        <taxon>Dendrothele</taxon>
    </lineage>
</organism>
<keyword evidence="7" id="KW-0378">Hydrolase</keyword>
<name>A0A4S8M8S6_DENBC</name>
<evidence type="ECO:0000256" key="5">
    <source>
        <dbReference type="ARBA" id="ARBA00022490"/>
    </source>
</evidence>
<feature type="compositionally biased region" description="Basic residues" evidence="13">
    <location>
        <begin position="701"/>
        <end position="712"/>
    </location>
</feature>
<evidence type="ECO:0000256" key="1">
    <source>
        <dbReference type="ARBA" id="ARBA00004329"/>
    </source>
</evidence>
<feature type="region of interest" description="Disordered" evidence="13">
    <location>
        <begin position="901"/>
        <end position="1175"/>
    </location>
</feature>
<keyword evidence="9" id="KW-0653">Protein transport</keyword>
<dbReference type="Proteomes" id="UP000297245">
    <property type="component" value="Unassembled WGS sequence"/>
</dbReference>
<feature type="compositionally biased region" description="Low complexity" evidence="13">
    <location>
        <begin position="775"/>
        <end position="798"/>
    </location>
</feature>
<dbReference type="Pfam" id="PF03416">
    <property type="entry name" value="Peptidase_C54"/>
    <property type="match status" value="2"/>
</dbReference>
<dbReference type="GO" id="GO:0000045">
    <property type="term" value="P:autophagosome assembly"/>
    <property type="evidence" value="ECO:0007669"/>
    <property type="project" value="TreeGrafter"/>
</dbReference>
<evidence type="ECO:0000313" key="15">
    <source>
        <dbReference type="EMBL" id="THU98774.1"/>
    </source>
</evidence>
<dbReference type="PANTHER" id="PTHR22624:SF49">
    <property type="entry name" value="CYSTEINE PROTEASE"/>
    <property type="match status" value="1"/>
</dbReference>
<keyword evidence="6" id="KW-0645">Protease</keyword>
<evidence type="ECO:0000256" key="8">
    <source>
        <dbReference type="ARBA" id="ARBA00022807"/>
    </source>
</evidence>
<feature type="compositionally biased region" description="Low complexity" evidence="13">
    <location>
        <begin position="251"/>
        <end position="272"/>
    </location>
</feature>
<proteinExistence type="inferred from homology"/>
<feature type="compositionally biased region" description="Acidic residues" evidence="13">
    <location>
        <begin position="901"/>
        <end position="955"/>
    </location>
</feature>
<feature type="compositionally biased region" description="Polar residues" evidence="13">
    <location>
        <begin position="397"/>
        <end position="410"/>
    </location>
</feature>
<reference evidence="15 16" key="1">
    <citation type="journal article" date="2019" name="Nat. Ecol. Evol.">
        <title>Megaphylogeny resolves global patterns of mushroom evolution.</title>
        <authorList>
            <person name="Varga T."/>
            <person name="Krizsan K."/>
            <person name="Foldi C."/>
            <person name="Dima B."/>
            <person name="Sanchez-Garcia M."/>
            <person name="Sanchez-Ramirez S."/>
            <person name="Szollosi G.J."/>
            <person name="Szarkandi J.G."/>
            <person name="Papp V."/>
            <person name="Albert L."/>
            <person name="Andreopoulos W."/>
            <person name="Angelini C."/>
            <person name="Antonin V."/>
            <person name="Barry K.W."/>
            <person name="Bougher N.L."/>
            <person name="Buchanan P."/>
            <person name="Buyck B."/>
            <person name="Bense V."/>
            <person name="Catcheside P."/>
            <person name="Chovatia M."/>
            <person name="Cooper J."/>
            <person name="Damon W."/>
            <person name="Desjardin D."/>
            <person name="Finy P."/>
            <person name="Geml J."/>
            <person name="Haridas S."/>
            <person name="Hughes K."/>
            <person name="Justo A."/>
            <person name="Karasinski D."/>
            <person name="Kautmanova I."/>
            <person name="Kiss B."/>
            <person name="Kocsube S."/>
            <person name="Kotiranta H."/>
            <person name="LaButti K.M."/>
            <person name="Lechner B.E."/>
            <person name="Liimatainen K."/>
            <person name="Lipzen A."/>
            <person name="Lukacs Z."/>
            <person name="Mihaltcheva S."/>
            <person name="Morgado L.N."/>
            <person name="Niskanen T."/>
            <person name="Noordeloos M.E."/>
            <person name="Ohm R.A."/>
            <person name="Ortiz-Santana B."/>
            <person name="Ovrebo C."/>
            <person name="Racz N."/>
            <person name="Riley R."/>
            <person name="Savchenko A."/>
            <person name="Shiryaev A."/>
            <person name="Soop K."/>
            <person name="Spirin V."/>
            <person name="Szebenyi C."/>
            <person name="Tomsovsky M."/>
            <person name="Tulloss R.E."/>
            <person name="Uehling J."/>
            <person name="Grigoriev I.V."/>
            <person name="Vagvolgyi C."/>
            <person name="Papp T."/>
            <person name="Martin F.M."/>
            <person name="Miettinen O."/>
            <person name="Hibbett D.S."/>
            <person name="Nagy L.G."/>
        </authorList>
    </citation>
    <scope>NUCLEOTIDE SEQUENCE [LARGE SCALE GENOMIC DNA]</scope>
    <source>
        <strain evidence="15 16">CBS 962.96</strain>
    </source>
</reference>
<feature type="compositionally biased region" description="Low complexity" evidence="13">
    <location>
        <begin position="84"/>
        <end position="100"/>
    </location>
</feature>
<feature type="region of interest" description="Disordered" evidence="13">
    <location>
        <begin position="227"/>
        <end position="351"/>
    </location>
</feature>
<dbReference type="EMBL" id="ML179130">
    <property type="protein sequence ID" value="THU98774.1"/>
    <property type="molecule type" value="Genomic_DNA"/>
</dbReference>
<feature type="compositionally biased region" description="Low complexity" evidence="13">
    <location>
        <begin position="1117"/>
        <end position="1126"/>
    </location>
</feature>
<comment type="subcellular location">
    <subcellularLocation>
        <location evidence="2">Cytoplasm</location>
    </subcellularLocation>
    <subcellularLocation>
        <location evidence="1">Preautophagosomal structure</location>
    </subcellularLocation>
</comment>
<feature type="compositionally biased region" description="Basic residues" evidence="13">
    <location>
        <begin position="275"/>
        <end position="285"/>
    </location>
</feature>
<feature type="compositionally biased region" description="Low complexity" evidence="13">
    <location>
        <begin position="286"/>
        <end position="329"/>
    </location>
</feature>
<feature type="compositionally biased region" description="Low complexity" evidence="13">
    <location>
        <begin position="110"/>
        <end position="126"/>
    </location>
</feature>
<evidence type="ECO:0000313" key="16">
    <source>
        <dbReference type="Proteomes" id="UP000297245"/>
    </source>
</evidence>
<keyword evidence="16" id="KW-1185">Reference proteome</keyword>
<keyword evidence="8" id="KW-0788">Thiol protease</keyword>
<protein>
    <recommendedName>
        <fullName evidence="12">Autophagy-related protein 4</fullName>
    </recommendedName>
</protein>
<feature type="compositionally biased region" description="Basic and acidic residues" evidence="13">
    <location>
        <begin position="989"/>
        <end position="998"/>
    </location>
</feature>
<evidence type="ECO:0000256" key="11">
    <source>
        <dbReference type="ARBA" id="ARBA00029362"/>
    </source>
</evidence>